<organism evidence="1 2">
    <name type="scientific">Kaistella treverensis</name>
    <dbReference type="NCBI Taxonomy" id="631455"/>
    <lineage>
        <taxon>Bacteria</taxon>
        <taxon>Pseudomonadati</taxon>
        <taxon>Bacteroidota</taxon>
        <taxon>Flavobacteriia</taxon>
        <taxon>Flavobacteriales</taxon>
        <taxon>Weeksellaceae</taxon>
        <taxon>Chryseobacterium group</taxon>
        <taxon>Kaistella</taxon>
    </lineage>
</organism>
<dbReference type="Proteomes" id="UP000242560">
    <property type="component" value="Unassembled WGS sequence"/>
</dbReference>
<accession>A0A1I3M2U2</accession>
<name>A0A1I3M2U2_9FLAO</name>
<sequence>MFIKDYISKDYPAFNTTDSIEDANEMAKEFGYSHVFIKKKGFFLGALSQSFLDESPEGQLSSLEIHYEKFALFEDGNMLDSVKLFHTYNTNILPILNKSEKYLGYMCADDLFGEFAKYPLFSETGAMLIVQINEKSYSMTEIAKIVESNNAKIYGCYISAFLGDDVQITLKISSGNLSSIDETFERYGYNVVLKYYDDEKEDLMKDRFGFFQKYMEF</sequence>
<keyword evidence="2" id="KW-1185">Reference proteome</keyword>
<dbReference type="Gene3D" id="3.10.580.10">
    <property type="entry name" value="CBS-domain"/>
    <property type="match status" value="1"/>
</dbReference>
<dbReference type="AlphaFoldDB" id="A0A1I3M2U2"/>
<evidence type="ECO:0000313" key="2">
    <source>
        <dbReference type="Proteomes" id="UP000242560"/>
    </source>
</evidence>
<dbReference type="SUPFAM" id="SSF54631">
    <property type="entry name" value="CBS-domain pair"/>
    <property type="match status" value="1"/>
</dbReference>
<dbReference type="RefSeq" id="WP_039340974.1">
    <property type="nucleotide sequence ID" value="NZ_FORQ01000002.1"/>
</dbReference>
<gene>
    <name evidence="1" type="ORF">SAMN05421638_1484</name>
</gene>
<reference evidence="2" key="1">
    <citation type="submission" date="2016-10" db="EMBL/GenBank/DDBJ databases">
        <authorList>
            <person name="Varghese N."/>
            <person name="Submissions S."/>
        </authorList>
    </citation>
    <scope>NUCLEOTIDE SEQUENCE [LARGE SCALE GENOMIC DNA]</scope>
    <source>
        <strain evidence="2">DSM 22251</strain>
    </source>
</reference>
<dbReference type="EMBL" id="FORQ01000002">
    <property type="protein sequence ID" value="SFI91100.1"/>
    <property type="molecule type" value="Genomic_DNA"/>
</dbReference>
<evidence type="ECO:0000313" key="1">
    <source>
        <dbReference type="EMBL" id="SFI91100.1"/>
    </source>
</evidence>
<protein>
    <recommendedName>
        <fullName evidence="3">CBS domain-containing protein</fullName>
    </recommendedName>
</protein>
<proteinExistence type="predicted"/>
<evidence type="ECO:0008006" key="3">
    <source>
        <dbReference type="Google" id="ProtNLM"/>
    </source>
</evidence>
<dbReference type="InterPro" id="IPR046342">
    <property type="entry name" value="CBS_dom_sf"/>
</dbReference>